<evidence type="ECO:0000256" key="1">
    <source>
        <dbReference type="ARBA" id="ARBA00007274"/>
    </source>
</evidence>
<dbReference type="InterPro" id="IPR001451">
    <property type="entry name" value="Hexapep"/>
</dbReference>
<reference evidence="4 5" key="1">
    <citation type="submission" date="2016-10" db="EMBL/GenBank/DDBJ databases">
        <title>Description of Gloeomargarita lithophora gen. nov., sp. nov., a thylakoid-bearing basal-branching cyanobacterium with intracellular carbonates, and proposal for Gloeomargaritales ord. nov.</title>
        <authorList>
            <person name="Moreira D."/>
            <person name="Tavera R."/>
            <person name="Benzerara K."/>
            <person name="Skouri-Panet F."/>
            <person name="Couradeau E."/>
            <person name="Gerard E."/>
            <person name="Loussert C."/>
            <person name="Novelo E."/>
            <person name="Zivanovic Y."/>
            <person name="Lopez-Garcia P."/>
        </authorList>
    </citation>
    <scope>NUCLEOTIDE SEQUENCE [LARGE SCALE GENOMIC DNA]</scope>
    <source>
        <strain evidence="4 5">D10</strain>
    </source>
</reference>
<dbReference type="Proteomes" id="UP000180235">
    <property type="component" value="Chromosome"/>
</dbReference>
<dbReference type="GO" id="GO:0016740">
    <property type="term" value="F:transferase activity"/>
    <property type="evidence" value="ECO:0007669"/>
    <property type="project" value="UniProtKB-KW"/>
</dbReference>
<gene>
    <name evidence="4" type="ORF">GlitD10_2571</name>
</gene>
<dbReference type="PROSITE" id="PS00101">
    <property type="entry name" value="HEXAPEP_TRANSFERASES"/>
    <property type="match status" value="1"/>
</dbReference>
<dbReference type="EMBL" id="CP017675">
    <property type="protein sequence ID" value="APB34912.1"/>
    <property type="molecule type" value="Genomic_DNA"/>
</dbReference>
<dbReference type="PANTHER" id="PTHR23416:SF23">
    <property type="entry name" value="ACETYLTRANSFERASE C18B11.09C-RELATED"/>
    <property type="match status" value="1"/>
</dbReference>
<dbReference type="InterPro" id="IPR051159">
    <property type="entry name" value="Hexapeptide_acetyltransf"/>
</dbReference>
<dbReference type="InterPro" id="IPR018357">
    <property type="entry name" value="Hexapep_transf_CS"/>
</dbReference>
<evidence type="ECO:0000256" key="2">
    <source>
        <dbReference type="ARBA" id="ARBA00022679"/>
    </source>
</evidence>
<dbReference type="KEGG" id="glt:GlitD10_2571"/>
<dbReference type="PANTHER" id="PTHR23416">
    <property type="entry name" value="SIALIC ACID SYNTHASE-RELATED"/>
    <property type="match status" value="1"/>
</dbReference>
<dbReference type="OrthoDB" id="9815592at2"/>
<sequence length="226" mass="25125">MFRQIKHRIKQSLRARLKEEVIRIVKDSFFADTYTIEKFEHCRFERNSLMRIFGGHVQLGENFVLGSFSQILVEQDATLIIGDHSWIANNCYIAPGEGCTISIGHRTTLQPRSQIIGDVTIGDDVLIAPNCLLSSGTHMYDYIPELKIREQDRKYCENNSNGYSNPIKIGNDCWLGVNSVILPGVTIGEGSVIGANAVVTKDVEPYSVVGGVPAKLIKKRLGEASQ</sequence>
<name>A0A1J0AG77_9CYAN</name>
<evidence type="ECO:0000313" key="4">
    <source>
        <dbReference type="EMBL" id="APB34912.1"/>
    </source>
</evidence>
<dbReference type="Pfam" id="PF00132">
    <property type="entry name" value="Hexapep"/>
    <property type="match status" value="2"/>
</dbReference>
<evidence type="ECO:0000256" key="3">
    <source>
        <dbReference type="ARBA" id="ARBA00022737"/>
    </source>
</evidence>
<dbReference type="GO" id="GO:0031470">
    <property type="term" value="C:carboxysome"/>
    <property type="evidence" value="ECO:0007669"/>
    <property type="project" value="UniProtKB-ARBA"/>
</dbReference>
<organism evidence="4 5">
    <name type="scientific">Gloeomargarita lithophora Alchichica-D10</name>
    <dbReference type="NCBI Taxonomy" id="1188229"/>
    <lineage>
        <taxon>Bacteria</taxon>
        <taxon>Bacillati</taxon>
        <taxon>Cyanobacteriota</taxon>
        <taxon>Cyanophyceae</taxon>
        <taxon>Gloeomargaritales</taxon>
        <taxon>Gloeomargaritaceae</taxon>
        <taxon>Gloeomargarita</taxon>
    </lineage>
</organism>
<accession>A0A1J0AG77</accession>
<dbReference type="GO" id="GO:0043886">
    <property type="term" value="F:structural constituent of carboxysome shell"/>
    <property type="evidence" value="ECO:0007669"/>
    <property type="project" value="UniProtKB-ARBA"/>
</dbReference>
<evidence type="ECO:0000313" key="5">
    <source>
        <dbReference type="Proteomes" id="UP000180235"/>
    </source>
</evidence>
<dbReference type="SUPFAM" id="SSF51161">
    <property type="entry name" value="Trimeric LpxA-like enzymes"/>
    <property type="match status" value="1"/>
</dbReference>
<dbReference type="STRING" id="1188229.GlitD10_2571"/>
<keyword evidence="3" id="KW-0677">Repeat</keyword>
<keyword evidence="5" id="KW-1185">Reference proteome</keyword>
<dbReference type="Gene3D" id="2.160.10.10">
    <property type="entry name" value="Hexapeptide repeat proteins"/>
    <property type="match status" value="2"/>
</dbReference>
<dbReference type="AlphaFoldDB" id="A0A1J0AG77"/>
<comment type="similarity">
    <text evidence="1">Belongs to the transferase hexapeptide repeat family.</text>
</comment>
<dbReference type="CDD" id="cd04647">
    <property type="entry name" value="LbH_MAT_like"/>
    <property type="match status" value="1"/>
</dbReference>
<proteinExistence type="inferred from homology"/>
<protein>
    <submittedName>
        <fullName evidence="4">Putative transferase acetyltransferase</fullName>
    </submittedName>
</protein>
<keyword evidence="2 4" id="KW-0808">Transferase</keyword>
<dbReference type="InterPro" id="IPR011004">
    <property type="entry name" value="Trimer_LpxA-like_sf"/>
</dbReference>